<organism evidence="2">
    <name type="scientific">marine metagenome</name>
    <dbReference type="NCBI Taxonomy" id="408172"/>
    <lineage>
        <taxon>unclassified sequences</taxon>
        <taxon>metagenomes</taxon>
        <taxon>ecological metagenomes</taxon>
    </lineage>
</organism>
<dbReference type="EMBL" id="UINC01051336">
    <property type="protein sequence ID" value="SVB65375.1"/>
    <property type="molecule type" value="Genomic_DNA"/>
</dbReference>
<feature type="domain" description="Amidase" evidence="1">
    <location>
        <begin position="1"/>
        <end position="118"/>
    </location>
</feature>
<protein>
    <recommendedName>
        <fullName evidence="1">Amidase domain-containing protein</fullName>
    </recommendedName>
</protein>
<evidence type="ECO:0000313" key="2">
    <source>
        <dbReference type="EMBL" id="SVB65375.1"/>
    </source>
</evidence>
<dbReference type="AlphaFoldDB" id="A0A382FS41"/>
<accession>A0A382FS41</accession>
<dbReference type="InterPro" id="IPR000120">
    <property type="entry name" value="Amidase"/>
</dbReference>
<name>A0A382FS41_9ZZZZ</name>
<evidence type="ECO:0000259" key="1">
    <source>
        <dbReference type="Pfam" id="PF01425"/>
    </source>
</evidence>
<feature type="non-terminal residue" evidence="2">
    <location>
        <position position="119"/>
    </location>
</feature>
<dbReference type="PANTHER" id="PTHR11895:SF176">
    <property type="entry name" value="AMIDASE AMID-RELATED"/>
    <property type="match status" value="1"/>
</dbReference>
<proteinExistence type="predicted"/>
<feature type="non-terminal residue" evidence="2">
    <location>
        <position position="1"/>
    </location>
</feature>
<dbReference type="Pfam" id="PF01425">
    <property type="entry name" value="Amidase"/>
    <property type="match status" value="1"/>
</dbReference>
<dbReference type="InterPro" id="IPR036928">
    <property type="entry name" value="AS_sf"/>
</dbReference>
<reference evidence="2" key="1">
    <citation type="submission" date="2018-05" db="EMBL/GenBank/DDBJ databases">
        <authorList>
            <person name="Lanie J.A."/>
            <person name="Ng W.-L."/>
            <person name="Kazmierczak K.M."/>
            <person name="Andrzejewski T.M."/>
            <person name="Davidsen T.M."/>
            <person name="Wayne K.J."/>
            <person name="Tettelin H."/>
            <person name="Glass J.I."/>
            <person name="Rusch D."/>
            <person name="Podicherti R."/>
            <person name="Tsui H.-C.T."/>
            <person name="Winkler M.E."/>
        </authorList>
    </citation>
    <scope>NUCLEOTIDE SEQUENCE</scope>
</reference>
<dbReference type="PANTHER" id="PTHR11895">
    <property type="entry name" value="TRANSAMIDASE"/>
    <property type="match status" value="1"/>
</dbReference>
<dbReference type="SUPFAM" id="SSF75304">
    <property type="entry name" value="Amidase signature (AS) enzymes"/>
    <property type="match status" value="1"/>
</dbReference>
<gene>
    <name evidence="2" type="ORF">METZ01_LOCUS218229</name>
</gene>
<dbReference type="GO" id="GO:0003824">
    <property type="term" value="F:catalytic activity"/>
    <property type="evidence" value="ECO:0007669"/>
    <property type="project" value="InterPro"/>
</dbReference>
<sequence>VTLCEEDALAEAKQAETEITAGDWRGPMHGIPIGHKDLYQTAGVRSTAGSRILENDVPDADATAVARLKQAGAVMLGKLNTHEFAFGPTNDSSMFGPCRNPWDNARFSGGSSGGSGAVS</sequence>
<dbReference type="Gene3D" id="3.90.1300.10">
    <property type="entry name" value="Amidase signature (AS) domain"/>
    <property type="match status" value="1"/>
</dbReference>
<dbReference type="InterPro" id="IPR023631">
    <property type="entry name" value="Amidase_dom"/>
</dbReference>